<sequence>MLRRTIVPLAKVYGAAPPNGTGQKQPVRHRLLHGKRERQGSLFAIANDVKYDEKRLRQQLNAMLEEERLPPRTRLEHNKANGGEALRSVGLSTCRVWSDAVTCPPIRSQGCSFSTKGIMHCTTAHMTTPVYRTKIAYK</sequence>
<dbReference type="VEuPathDB" id="TriTrypDB:TcCLB.511277.4"/>
<dbReference type="VEuPathDB" id="TriTrypDB:TCSYLVIO_006206"/>
<proteinExistence type="predicted"/>
<dbReference type="VEuPathDB" id="TriTrypDB:TcCL_NonESM01281"/>
<name>Q8T1Q7_TRYCR</name>
<organism evidence="1">
    <name type="scientific">Trypanosoma cruzi</name>
    <dbReference type="NCBI Taxonomy" id="5693"/>
    <lineage>
        <taxon>Eukaryota</taxon>
        <taxon>Discoba</taxon>
        <taxon>Euglenozoa</taxon>
        <taxon>Kinetoplastea</taxon>
        <taxon>Metakinetoplastina</taxon>
        <taxon>Trypanosomatida</taxon>
        <taxon>Trypanosomatidae</taxon>
        <taxon>Trypanosoma</taxon>
        <taxon>Schizotrypanum</taxon>
    </lineage>
</organism>
<gene>
    <name evidence="1" type="primary">Tcc44h21-2.2</name>
</gene>
<dbReference type="VEuPathDB" id="TriTrypDB:BCY84_18778"/>
<dbReference type="EMBL" id="AC116314">
    <property type="protein sequence ID" value="AAL96365.1"/>
    <property type="molecule type" value="Genomic_DNA"/>
</dbReference>
<dbReference type="VEuPathDB" id="TriTrypDB:TCDM_02380"/>
<dbReference type="VEuPathDB" id="TriTrypDB:ECC02_001086"/>
<dbReference type="AlphaFoldDB" id="Q8T1Q7"/>
<evidence type="ECO:0000313" key="1">
    <source>
        <dbReference type="EMBL" id="AAL96365.1"/>
    </source>
</evidence>
<dbReference type="VEuPathDB" id="TriTrypDB:TcCLB.506357.110"/>
<dbReference type="VEuPathDB" id="TriTrypDB:Tc_MARK_4916"/>
<accession>Q8T1Q7</accession>
<protein>
    <submittedName>
        <fullName evidence="1">Tcc44h21-2.2</fullName>
    </submittedName>
</protein>
<dbReference type="VEuPathDB" id="TriTrypDB:TcG_03274"/>
<dbReference type="VEuPathDB" id="TriTrypDB:C3747_18g169"/>
<reference evidence="1" key="1">
    <citation type="submission" date="2002-03" db="EMBL/GenBank/DDBJ databases">
        <authorList>
            <person name="Andersson B."/>
            <person name="Bontempi E.J."/>
        </authorList>
    </citation>
    <scope>NUCLEOTIDE SEQUENCE</scope>
    <source>
        <strain evidence="1">CL Brener</strain>
    </source>
</reference>
<dbReference type="VEuPathDB" id="TriTrypDB:C4B63_4g198"/>
<dbReference type="VEuPathDB" id="TriTrypDB:TcBrA4_0084070"/>